<accession>A0A2L0D6S0</accession>
<reference evidence="5 6" key="1">
    <citation type="submission" date="2017-12" db="EMBL/GenBank/DDBJ databases">
        <authorList>
            <person name="Hurst M.R.H."/>
        </authorList>
    </citation>
    <scope>NUCLEOTIDE SEQUENCE [LARGE SCALE GENOMIC DNA]</scope>
    <source>
        <strain evidence="5 6">TH11417</strain>
    </source>
</reference>
<feature type="signal peptide" evidence="4">
    <location>
        <begin position="1"/>
        <end position="36"/>
    </location>
</feature>
<dbReference type="PANTHER" id="PTHR32083:SF48">
    <property type="entry name" value="TRANS-GOLGI NETWORK-LOCALIZED SYP41-INTERACTING PROTEIN 1"/>
    <property type="match status" value="1"/>
</dbReference>
<protein>
    <submittedName>
        <fullName evidence="5">SEC10/PgrA surface exclusion domain-containing protein</fullName>
    </submittedName>
</protein>
<dbReference type="PANTHER" id="PTHR32083">
    <property type="entry name" value="CILIA AND FLAGELLA-ASSOCIATED PROTEIN 58-RELATED"/>
    <property type="match status" value="1"/>
</dbReference>
<feature type="compositionally biased region" description="Basic and acidic residues" evidence="3">
    <location>
        <begin position="823"/>
        <end position="832"/>
    </location>
</feature>
<reference evidence="5 6" key="2">
    <citation type="submission" date="2018-02" db="EMBL/GenBank/DDBJ databases">
        <title>Whole genome sequencing analysis of Streptococcus pluranimalium isolated from cattle infected mastitis in China.</title>
        <authorList>
            <person name="Zhang J.-R."/>
            <person name="Hu G.-Z."/>
        </authorList>
    </citation>
    <scope>NUCLEOTIDE SEQUENCE [LARGE SCALE GENOMIC DNA]</scope>
    <source>
        <strain evidence="5 6">TH11417</strain>
    </source>
</reference>
<dbReference type="Proteomes" id="UP000238956">
    <property type="component" value="Chromosome"/>
</dbReference>
<feature type="region of interest" description="Disordered" evidence="3">
    <location>
        <begin position="823"/>
        <end position="856"/>
    </location>
</feature>
<gene>
    <name evidence="5" type="ORF">C0J00_09250</name>
</gene>
<keyword evidence="6" id="KW-1185">Reference proteome</keyword>
<feature type="coiled-coil region" evidence="2">
    <location>
        <begin position="633"/>
        <end position="683"/>
    </location>
</feature>
<organism evidence="5 6">
    <name type="scientific">Streptococcus pluranimalium</name>
    <dbReference type="NCBI Taxonomy" id="82348"/>
    <lineage>
        <taxon>Bacteria</taxon>
        <taxon>Bacillati</taxon>
        <taxon>Bacillota</taxon>
        <taxon>Bacilli</taxon>
        <taxon>Lactobacillales</taxon>
        <taxon>Streptococcaceae</taxon>
        <taxon>Streptococcus</taxon>
    </lineage>
</organism>
<keyword evidence="4" id="KW-0732">Signal</keyword>
<feature type="coiled-coil region" evidence="2">
    <location>
        <begin position="207"/>
        <end position="263"/>
    </location>
</feature>
<feature type="region of interest" description="Disordered" evidence="3">
    <location>
        <begin position="739"/>
        <end position="763"/>
    </location>
</feature>
<feature type="compositionally biased region" description="Low complexity" evidence="3">
    <location>
        <begin position="833"/>
        <end position="845"/>
    </location>
</feature>
<dbReference type="KEGG" id="splr:C0J00_09250"/>
<feature type="coiled-coil region" evidence="2">
    <location>
        <begin position="556"/>
        <end position="604"/>
    </location>
</feature>
<dbReference type="InterPro" id="IPR027607">
    <property type="entry name" value="Surf_Exclu_SEC10/PgrA"/>
</dbReference>
<evidence type="ECO:0000256" key="2">
    <source>
        <dbReference type="SAM" id="Coils"/>
    </source>
</evidence>
<evidence type="ECO:0000313" key="5">
    <source>
        <dbReference type="EMBL" id="AUW97271.1"/>
    </source>
</evidence>
<dbReference type="GeneID" id="98394091"/>
<evidence type="ECO:0000256" key="1">
    <source>
        <dbReference type="ARBA" id="ARBA00023054"/>
    </source>
</evidence>
<dbReference type="AlphaFoldDB" id="A0A2L0D6S0"/>
<dbReference type="NCBIfam" id="TIGR04320">
    <property type="entry name" value="Surf_Exclu_PgrA"/>
    <property type="match status" value="1"/>
</dbReference>
<keyword evidence="1 2" id="KW-0175">Coiled coil</keyword>
<evidence type="ECO:0000256" key="3">
    <source>
        <dbReference type="SAM" id="MobiDB-lite"/>
    </source>
</evidence>
<feature type="compositionally biased region" description="Low complexity" evidence="3">
    <location>
        <begin position="739"/>
        <end position="755"/>
    </location>
</feature>
<dbReference type="OrthoDB" id="2208957at2"/>
<proteinExistence type="predicted"/>
<feature type="chain" id="PRO_5014979316" evidence="4">
    <location>
        <begin position="37"/>
        <end position="884"/>
    </location>
</feature>
<name>A0A2L0D6S0_9STRE</name>
<dbReference type="RefSeq" id="WP_104968577.1">
    <property type="nucleotide sequence ID" value="NZ_CP025536.1"/>
</dbReference>
<dbReference type="GO" id="GO:0005856">
    <property type="term" value="C:cytoskeleton"/>
    <property type="evidence" value="ECO:0007669"/>
    <property type="project" value="TreeGrafter"/>
</dbReference>
<dbReference type="EMBL" id="CP025536">
    <property type="protein sequence ID" value="AUW97271.1"/>
    <property type="molecule type" value="Genomic_DNA"/>
</dbReference>
<sequence>MLKKLKLVRKNSGKLAATSTIALLGFGLANQGTVQADEVTVAPIPTEPSATASSTVEVVPTTIAEANALVVNAQADADSASEVFSTKESQLTSQSEEVELSTSEVATLEEQLVSAIAEHSEAIAIKSEGSSEHISELTSELSSVKETYTSESVVNITNQSVADSQSNTVASASAVASEASRSASEAAAKVDELTSLVNSPEKVSTDLANAKSEVSRLEREVSAAEKAVTSATATAKAELAKKLASKQEELSQKQSELNKLKADKTVIKAPSVTGSNKIVLPSTYKTIVYPALKDIENSGWTFSAGYNTSVSRLKGRIESGVQSSVYGVSYNGTGVNSYKSIAADRTRYIDPNNLTTAVQNELAQFTGELLNEVRSQLGLTTLTVTKTAQEFAAAIASDYRRTGFGRMSNPHSSSIIGHNAQSVGLAYSDNRGYESLGFFGNARTVDQLKNYFYNSIVYMLFNDVTSNYGHTISLLQNSNNGPYYLGVSSTTDAQHIYVIPSANVRSARFSTASLTAVKTVDNSAKISAVQAAMATIQSEIGRLKAQGSTVASSTLVVRAKDKLKSLNQQLAGARDNYRNLSKLKTQLAANKTKLMTQLEEAKQVNAIRLQEKVIAQDNLTKELKKYQVLQAAAVESKAKISALKDRIAQLTKNLQKYSDPELVSRTEANVRNLKTKLQVATVNLEVNVKALQLLKDDLATAAKGYDSAKENLLNSKLLLETLIAENDHGNSDAVFSTISETQSNTSNSSSASRLNIVERSEGSSSSHQIVRELASLTTIEKQVTHPAKVGQLASVVSDRMPLENFSSLGLQNVSSQSEKMVVKSDVSEETKQQKTALTKTSSSKSMATAVESEPTSDKVVATTVVAGATMVTLAAMALSKKRYK</sequence>
<evidence type="ECO:0000313" key="6">
    <source>
        <dbReference type="Proteomes" id="UP000238956"/>
    </source>
</evidence>
<evidence type="ECO:0000256" key="4">
    <source>
        <dbReference type="SAM" id="SignalP"/>
    </source>
</evidence>